<dbReference type="PANTHER" id="PTHR33223">
    <property type="entry name" value="CCHC-TYPE DOMAIN-CONTAINING PROTEIN"/>
    <property type="match status" value="1"/>
</dbReference>
<dbReference type="Pfam" id="PF03732">
    <property type="entry name" value="Retrotrans_gag"/>
    <property type="match status" value="1"/>
</dbReference>
<dbReference type="AlphaFoldDB" id="A0AAQ3X4K4"/>
<evidence type="ECO:0000259" key="2">
    <source>
        <dbReference type="Pfam" id="PF03732"/>
    </source>
</evidence>
<proteinExistence type="predicted"/>
<reference evidence="3 4" key="1">
    <citation type="submission" date="2024-02" db="EMBL/GenBank/DDBJ databases">
        <title>High-quality chromosome-scale genome assembly of Pensacola bahiagrass (Paspalum notatum Flugge var. saurae).</title>
        <authorList>
            <person name="Vega J.M."/>
            <person name="Podio M."/>
            <person name="Orjuela J."/>
            <person name="Siena L.A."/>
            <person name="Pessino S.C."/>
            <person name="Combes M.C."/>
            <person name="Mariac C."/>
            <person name="Albertini E."/>
            <person name="Pupilli F."/>
            <person name="Ortiz J.P.A."/>
            <person name="Leblanc O."/>
        </authorList>
    </citation>
    <scope>NUCLEOTIDE SEQUENCE [LARGE SCALE GENOMIC DNA]</scope>
    <source>
        <strain evidence="3">R1</strain>
        <tissue evidence="3">Leaf</tissue>
    </source>
</reference>
<evidence type="ECO:0000256" key="1">
    <source>
        <dbReference type="SAM" id="MobiDB-lite"/>
    </source>
</evidence>
<feature type="region of interest" description="Disordered" evidence="1">
    <location>
        <begin position="271"/>
        <end position="319"/>
    </location>
</feature>
<feature type="compositionally biased region" description="Basic and acidic residues" evidence="1">
    <location>
        <begin position="288"/>
        <end position="309"/>
    </location>
</feature>
<dbReference type="EMBL" id="CP144751">
    <property type="protein sequence ID" value="WVZ84190.1"/>
    <property type="molecule type" value="Genomic_DNA"/>
</dbReference>
<sequence length="319" mass="35857">MMLQAIPEPTEPAARVTLQNLRNLVQRAAVQQAELASQTSIETIDRTSPETSGRTYLATRPKAPVKGRLGDARDARHTLDTRQRDKGNADHRAPPMKDTNEGEAHLGQAHRRSGARFARRSSHNESARLRTSPRIKDDSLIIQYLPIHLGDAPRAWLEHLPEDTIHDWEGLRKVFVGNFQGTYKCPGNSWDLKGCMQKPGESLRDYIRRFSQKRNELPDITDADVVSAFTYDTSNEALVHELGRGRPRTTTDLLDNATKFADGEDAVGAIFRKGRPSHEDGEGTSGVNKDRRDRRDKRRQDDHPCHGKNEVAAAERPPK</sequence>
<dbReference type="Proteomes" id="UP001341281">
    <property type="component" value="Chromosome 07"/>
</dbReference>
<accession>A0AAQ3X4K4</accession>
<feature type="compositionally biased region" description="Basic residues" evidence="1">
    <location>
        <begin position="108"/>
        <end position="121"/>
    </location>
</feature>
<feature type="compositionally biased region" description="Basic and acidic residues" evidence="1">
    <location>
        <begin position="122"/>
        <end position="131"/>
    </location>
</feature>
<evidence type="ECO:0000313" key="4">
    <source>
        <dbReference type="Proteomes" id="UP001341281"/>
    </source>
</evidence>
<evidence type="ECO:0000313" key="3">
    <source>
        <dbReference type="EMBL" id="WVZ84190.1"/>
    </source>
</evidence>
<feature type="region of interest" description="Disordered" evidence="1">
    <location>
        <begin position="37"/>
        <end position="131"/>
    </location>
</feature>
<organism evidence="3 4">
    <name type="scientific">Paspalum notatum var. saurae</name>
    <dbReference type="NCBI Taxonomy" id="547442"/>
    <lineage>
        <taxon>Eukaryota</taxon>
        <taxon>Viridiplantae</taxon>
        <taxon>Streptophyta</taxon>
        <taxon>Embryophyta</taxon>
        <taxon>Tracheophyta</taxon>
        <taxon>Spermatophyta</taxon>
        <taxon>Magnoliopsida</taxon>
        <taxon>Liliopsida</taxon>
        <taxon>Poales</taxon>
        <taxon>Poaceae</taxon>
        <taxon>PACMAD clade</taxon>
        <taxon>Panicoideae</taxon>
        <taxon>Andropogonodae</taxon>
        <taxon>Paspaleae</taxon>
        <taxon>Paspalinae</taxon>
        <taxon>Paspalum</taxon>
    </lineage>
</organism>
<dbReference type="InterPro" id="IPR005162">
    <property type="entry name" value="Retrotrans_gag_dom"/>
</dbReference>
<keyword evidence="4" id="KW-1185">Reference proteome</keyword>
<protein>
    <recommendedName>
        <fullName evidence="2">Retrotransposon gag domain-containing protein</fullName>
    </recommendedName>
</protein>
<feature type="domain" description="Retrotransposon gag" evidence="2">
    <location>
        <begin position="144"/>
        <end position="230"/>
    </location>
</feature>
<feature type="compositionally biased region" description="Basic and acidic residues" evidence="1">
    <location>
        <begin position="68"/>
        <end position="104"/>
    </location>
</feature>
<name>A0AAQ3X4K4_PASNO</name>
<dbReference type="PANTHER" id="PTHR33223:SF8">
    <property type="entry name" value="OS04G0172440 PROTEIN"/>
    <property type="match status" value="1"/>
</dbReference>
<gene>
    <name evidence="3" type="ORF">U9M48_031246</name>
</gene>